<keyword evidence="1" id="KW-0732">Signal</keyword>
<comment type="caution">
    <text evidence="2">The sequence shown here is derived from an EMBL/GenBank/DDBJ whole genome shotgun (WGS) entry which is preliminary data.</text>
</comment>
<proteinExistence type="predicted"/>
<dbReference type="EMBL" id="JACSCY010000004">
    <property type="protein sequence ID" value="MBC6610671.1"/>
    <property type="molecule type" value="Genomic_DNA"/>
</dbReference>
<evidence type="ECO:0000313" key="3">
    <source>
        <dbReference type="Proteomes" id="UP000622017"/>
    </source>
</evidence>
<name>A0ABR7MHY8_9BACT</name>
<organism evidence="2 3">
    <name type="scientific">Hymenobacter citatus</name>
    <dbReference type="NCBI Taxonomy" id="2763506"/>
    <lineage>
        <taxon>Bacteria</taxon>
        <taxon>Pseudomonadati</taxon>
        <taxon>Bacteroidota</taxon>
        <taxon>Cytophagia</taxon>
        <taxon>Cytophagales</taxon>
        <taxon>Hymenobacteraceae</taxon>
        <taxon>Hymenobacter</taxon>
    </lineage>
</organism>
<gene>
    <name evidence="2" type="ORF">H8B15_07040</name>
</gene>
<protein>
    <recommendedName>
        <fullName evidence="4">Adhesin domain-containing protein</fullName>
    </recommendedName>
</protein>
<accession>A0ABR7MHY8</accession>
<sequence length="239" mass="25488">MFRFLSLLLVLVGLSSLGAHAQKVLEQKADIRAGQRLNLELKQASTIKIHAGSGSQVVLRATATINGGQLNDALLLTTSKTNEGVTITSAFDDSLVKTSRSIECPEGQGYTQWGGSWRNGKAEGPALCFKIDIDVTVPAGVAVHVNTISGNIEVTDLTAPLEAKSISGFVDVSWPARQGAEVAFKTITGEVYTDQDIAFVNRKENPIVGYQLRGTLGSTGGPAVRLESISGDVFFRKRK</sequence>
<feature type="signal peptide" evidence="1">
    <location>
        <begin position="1"/>
        <end position="21"/>
    </location>
</feature>
<keyword evidence="3" id="KW-1185">Reference proteome</keyword>
<evidence type="ECO:0000256" key="1">
    <source>
        <dbReference type="SAM" id="SignalP"/>
    </source>
</evidence>
<dbReference type="Proteomes" id="UP000622017">
    <property type="component" value="Unassembled WGS sequence"/>
</dbReference>
<dbReference type="RefSeq" id="WP_187318967.1">
    <property type="nucleotide sequence ID" value="NZ_JACSCY010000004.1"/>
</dbReference>
<feature type="chain" id="PRO_5046147092" description="Adhesin domain-containing protein" evidence="1">
    <location>
        <begin position="22"/>
        <end position="239"/>
    </location>
</feature>
<evidence type="ECO:0008006" key="4">
    <source>
        <dbReference type="Google" id="ProtNLM"/>
    </source>
</evidence>
<evidence type="ECO:0000313" key="2">
    <source>
        <dbReference type="EMBL" id="MBC6610671.1"/>
    </source>
</evidence>
<reference evidence="2 3" key="1">
    <citation type="submission" date="2020-08" db="EMBL/GenBank/DDBJ databases">
        <title>Hymenobacter sp.</title>
        <authorList>
            <person name="Kim M.K."/>
        </authorList>
    </citation>
    <scope>NUCLEOTIDE SEQUENCE [LARGE SCALE GENOMIC DNA]</scope>
    <source>
        <strain evidence="2 3">BT507</strain>
    </source>
</reference>